<sequence>MKKFFVSAAAAALCLGASSAMAAEDCGDVSIAEMNWASAGAIAQIDKIILEEGYGCKVELVTGDTMPTFTSMNEKGDPDMAPELWINAVREPLDKAVAAGELIIGGEILNEGGLEGWWIPTYIAKEHNIKTVAEALAHPELFPGAEDESKGALFNCPSGWNCQILTANLFRANKGEEAGFELVDSGSAAGLDGSIARAFERKVGWFGYYWAPTAILGKYDMTMLDFEVPHDKAEWDKCTAIADCADPKKNAWAKSEVYTVVTDEFAAKAGVAMDYVKARTWDNATAGQVLAWMSDNQATNEDGAYYFLENHEDVWSKWVSPEVAAKVKKSL</sequence>
<evidence type="ECO:0000259" key="2">
    <source>
        <dbReference type="Pfam" id="PF04069"/>
    </source>
</evidence>
<reference evidence="3 4" key="1">
    <citation type="submission" date="2024-02" db="EMBL/GenBank/DDBJ databases">
        <title>Roseibium algae sp. nov., isolated from marine alga (Grateloupia sp.), showing potential in myo-inositol conversion.</title>
        <authorList>
            <person name="Wang Y."/>
        </authorList>
    </citation>
    <scope>NUCLEOTIDE SEQUENCE [LARGE SCALE GENOMIC DNA]</scope>
    <source>
        <strain evidence="3 4">H3510</strain>
    </source>
</reference>
<feature type="chain" id="PRO_5046631089" evidence="1">
    <location>
        <begin position="23"/>
        <end position="331"/>
    </location>
</feature>
<keyword evidence="4" id="KW-1185">Reference proteome</keyword>
<dbReference type="SUPFAM" id="SSF53850">
    <property type="entry name" value="Periplasmic binding protein-like II"/>
    <property type="match status" value="1"/>
</dbReference>
<protein>
    <submittedName>
        <fullName evidence="3">ABC transporter substrate-binding protein</fullName>
    </submittedName>
</protein>
<accession>A0ABU8TGT8</accession>
<evidence type="ECO:0000256" key="1">
    <source>
        <dbReference type="SAM" id="SignalP"/>
    </source>
</evidence>
<proteinExistence type="predicted"/>
<evidence type="ECO:0000313" key="3">
    <source>
        <dbReference type="EMBL" id="MEJ8472966.1"/>
    </source>
</evidence>
<feature type="signal peptide" evidence="1">
    <location>
        <begin position="1"/>
        <end position="22"/>
    </location>
</feature>
<comment type="caution">
    <text evidence="3">The sequence shown here is derived from an EMBL/GenBank/DDBJ whole genome shotgun (WGS) entry which is preliminary data.</text>
</comment>
<dbReference type="Proteomes" id="UP001385499">
    <property type="component" value="Unassembled WGS sequence"/>
</dbReference>
<dbReference type="EMBL" id="JBAKIA010000001">
    <property type="protein sequence ID" value="MEJ8472966.1"/>
    <property type="molecule type" value="Genomic_DNA"/>
</dbReference>
<dbReference type="Pfam" id="PF04069">
    <property type="entry name" value="OpuAC"/>
    <property type="match status" value="1"/>
</dbReference>
<gene>
    <name evidence="3" type="ORF">V6575_02600</name>
</gene>
<dbReference type="InterPro" id="IPR007210">
    <property type="entry name" value="ABC_Gly_betaine_transp_sub-bd"/>
</dbReference>
<dbReference type="RefSeq" id="WP_340272466.1">
    <property type="nucleotide sequence ID" value="NZ_JBAKIA010000001.1"/>
</dbReference>
<name>A0ABU8TGT8_9HYPH</name>
<dbReference type="Gene3D" id="3.40.190.10">
    <property type="entry name" value="Periplasmic binding protein-like II"/>
    <property type="match status" value="1"/>
</dbReference>
<feature type="domain" description="ABC-type glycine betaine transport system substrate-binding" evidence="2">
    <location>
        <begin position="28"/>
        <end position="310"/>
    </location>
</feature>
<evidence type="ECO:0000313" key="4">
    <source>
        <dbReference type="Proteomes" id="UP001385499"/>
    </source>
</evidence>
<dbReference type="Gene3D" id="3.40.190.100">
    <property type="entry name" value="Glycine betaine-binding periplasmic protein, domain 2"/>
    <property type="match status" value="1"/>
</dbReference>
<keyword evidence="1" id="KW-0732">Signal</keyword>
<dbReference type="CDD" id="cd13641">
    <property type="entry name" value="PBP2_HisX_like"/>
    <property type="match status" value="1"/>
</dbReference>
<organism evidence="3 4">
    <name type="scientific">Roseibium algae</name>
    <dbReference type="NCBI Taxonomy" id="3123038"/>
    <lineage>
        <taxon>Bacteria</taxon>
        <taxon>Pseudomonadati</taxon>
        <taxon>Pseudomonadota</taxon>
        <taxon>Alphaproteobacteria</taxon>
        <taxon>Hyphomicrobiales</taxon>
        <taxon>Stappiaceae</taxon>
        <taxon>Roseibium</taxon>
    </lineage>
</organism>